<dbReference type="Proteomes" id="UP000181901">
    <property type="component" value="Unassembled WGS sequence"/>
</dbReference>
<proteinExistence type="predicted"/>
<dbReference type="EMBL" id="LKAQ01000001">
    <property type="protein sequence ID" value="OIQ52084.1"/>
    <property type="molecule type" value="Genomic_DNA"/>
</dbReference>
<reference evidence="1 2" key="1">
    <citation type="submission" date="2015-09" db="EMBL/GenBank/DDBJ databases">
        <title>Genome of Desulfovibrio dechloracetivorans BerOc1, a mercury methylating strain isolated from highly hydrocarbons and metals contaminated coastal sediments.</title>
        <authorList>
            <person name="Goni Urriza M."/>
            <person name="Gassie C."/>
            <person name="Bouchez O."/>
            <person name="Klopp C."/>
            <person name="Ranchou-Peyruse A."/>
            <person name="Remy G."/>
        </authorList>
    </citation>
    <scope>NUCLEOTIDE SEQUENCE [LARGE SCALE GENOMIC DNA]</scope>
    <source>
        <strain evidence="1 2">BerOc1</strain>
    </source>
</reference>
<dbReference type="AlphaFoldDB" id="A0A1J5N1S4"/>
<comment type="caution">
    <text evidence="1">The sequence shown here is derived from an EMBL/GenBank/DDBJ whole genome shotgun (WGS) entry which is preliminary data.</text>
</comment>
<evidence type="ECO:0008006" key="3">
    <source>
        <dbReference type="Google" id="ProtNLM"/>
    </source>
</evidence>
<evidence type="ECO:0000313" key="2">
    <source>
        <dbReference type="Proteomes" id="UP000181901"/>
    </source>
</evidence>
<organism evidence="1 2">
    <name type="scientific">Pseudodesulfovibrio hydrargyri</name>
    <dbReference type="NCBI Taxonomy" id="2125990"/>
    <lineage>
        <taxon>Bacteria</taxon>
        <taxon>Pseudomonadati</taxon>
        <taxon>Thermodesulfobacteriota</taxon>
        <taxon>Desulfovibrionia</taxon>
        <taxon>Desulfovibrionales</taxon>
        <taxon>Desulfovibrionaceae</taxon>
    </lineage>
</organism>
<accession>A0A1J5N1S4</accession>
<gene>
    <name evidence="1" type="ORF">BerOc1_00556</name>
</gene>
<keyword evidence="2" id="KW-1185">Reference proteome</keyword>
<evidence type="ECO:0000313" key="1">
    <source>
        <dbReference type="EMBL" id="OIQ52084.1"/>
    </source>
</evidence>
<name>A0A1J5N1S4_9BACT</name>
<sequence>MVAAVPIQYHSEIKSGYLYVVTQGSLCSAEEMIAYIDRIHGDLVRAGLSRVLADETNCHVHMNLDELGRALREVREPEELTAAGRKSAVVSSNVNHILSQHIFDPVKNIKVFTDRETARKWLTES</sequence>
<protein>
    <recommendedName>
        <fullName evidence="3">SpoIIAA-like protein</fullName>
    </recommendedName>
</protein>